<dbReference type="RefSeq" id="WP_037551661.1">
    <property type="nucleotide sequence ID" value="NZ_CAJCGD010000004.1"/>
</dbReference>
<keyword evidence="1" id="KW-0472">Membrane</keyword>
<keyword evidence="1" id="KW-1133">Transmembrane helix</keyword>
<dbReference type="PANTHER" id="PTHR38454:SF1">
    <property type="entry name" value="INTEGRAL MEMBRANE PROTEIN"/>
    <property type="match status" value="1"/>
</dbReference>
<evidence type="ECO:0000256" key="1">
    <source>
        <dbReference type="SAM" id="Phobius"/>
    </source>
</evidence>
<accession>A0A2K0A8J5</accession>
<feature type="transmembrane region" description="Helical" evidence="1">
    <location>
        <begin position="844"/>
        <end position="865"/>
    </location>
</feature>
<feature type="transmembrane region" description="Helical" evidence="1">
    <location>
        <begin position="384"/>
        <end position="402"/>
    </location>
</feature>
<feature type="transmembrane region" description="Helical" evidence="1">
    <location>
        <begin position="432"/>
        <end position="449"/>
    </location>
</feature>
<feature type="transmembrane region" description="Helical" evidence="1">
    <location>
        <begin position="12"/>
        <end position="32"/>
    </location>
</feature>
<dbReference type="Pfam" id="PF09586">
    <property type="entry name" value="YfhO"/>
    <property type="match status" value="1"/>
</dbReference>
<dbReference type="Proteomes" id="UP000053523">
    <property type="component" value="Unassembled WGS sequence"/>
</dbReference>
<evidence type="ECO:0000313" key="3">
    <source>
        <dbReference type="Proteomes" id="UP000053523"/>
    </source>
</evidence>
<evidence type="ECO:0000313" key="2">
    <source>
        <dbReference type="EMBL" id="PNN21339.1"/>
    </source>
</evidence>
<protein>
    <recommendedName>
        <fullName evidence="4">Integral membrane protein</fullName>
    </recommendedName>
</protein>
<dbReference type="InterPro" id="IPR018580">
    <property type="entry name" value="Uncharacterised_YfhO"/>
</dbReference>
<feature type="transmembrane region" description="Helical" evidence="1">
    <location>
        <begin position="85"/>
        <end position="103"/>
    </location>
</feature>
<feature type="transmembrane region" description="Helical" evidence="1">
    <location>
        <begin position="246"/>
        <end position="267"/>
    </location>
</feature>
<reference evidence="2 3" key="1">
    <citation type="submission" date="2017-12" db="EMBL/GenBank/DDBJ databases">
        <title>FDA dAtabase for Regulatory Grade micrObial Sequences (FDA-ARGOS): Supporting development and validation of Infectious Disease Dx tests.</title>
        <authorList>
            <person name="Hoffmann M."/>
            <person name="Allard M."/>
            <person name="Evans P."/>
            <person name="Brown E."/>
            <person name="Tallon L."/>
            <person name="Sadzewicz L."/>
            <person name="Sengamalay N."/>
            <person name="Ott S."/>
            <person name="Godinez A."/>
            <person name="Nagaraj S."/>
            <person name="Vavikolanu K."/>
            <person name="Aluvathingal J."/>
            <person name="Nadendla S."/>
            <person name="Sichtig H."/>
        </authorList>
    </citation>
    <scope>NUCLEOTIDE SEQUENCE [LARGE SCALE GENOMIC DNA]</scope>
    <source>
        <strain evidence="2 3">FDAARGOS_148</strain>
    </source>
</reference>
<gene>
    <name evidence="2" type="ORF">AL503_011395</name>
</gene>
<name>A0A2K0A8J5_STAHA</name>
<keyword evidence="1" id="KW-0812">Transmembrane</keyword>
<feature type="transmembrane region" description="Helical" evidence="1">
    <location>
        <begin position="294"/>
        <end position="315"/>
    </location>
</feature>
<dbReference type="AlphaFoldDB" id="A0A2K0A8J5"/>
<evidence type="ECO:0008006" key="4">
    <source>
        <dbReference type="Google" id="ProtNLM"/>
    </source>
</evidence>
<dbReference type="EMBL" id="LORN02000015">
    <property type="protein sequence ID" value="PNN21339.1"/>
    <property type="molecule type" value="Genomic_DNA"/>
</dbReference>
<feature type="transmembrane region" description="Helical" evidence="1">
    <location>
        <begin position="322"/>
        <end position="342"/>
    </location>
</feature>
<feature type="transmembrane region" description="Helical" evidence="1">
    <location>
        <begin position="197"/>
        <end position="213"/>
    </location>
</feature>
<comment type="caution">
    <text evidence="2">The sequence shown here is derived from an EMBL/GenBank/DDBJ whole genome shotgun (WGS) entry which is preliminary data.</text>
</comment>
<dbReference type="PANTHER" id="PTHR38454">
    <property type="entry name" value="INTEGRAL MEMBRANE PROTEIN-RELATED"/>
    <property type="match status" value="1"/>
</dbReference>
<organism evidence="2 3">
    <name type="scientific">Staphylococcus haemolyticus</name>
    <dbReference type="NCBI Taxonomy" id="1283"/>
    <lineage>
        <taxon>Bacteria</taxon>
        <taxon>Bacillati</taxon>
        <taxon>Bacillota</taxon>
        <taxon>Bacilli</taxon>
        <taxon>Bacillales</taxon>
        <taxon>Staphylococcaceae</taxon>
        <taxon>Staphylococcus</taxon>
    </lineage>
</organism>
<feature type="transmembrane region" description="Helical" evidence="1">
    <location>
        <begin position="408"/>
        <end position="425"/>
    </location>
</feature>
<sequence length="869" mass="101034">MIKKIWSKPLWTFGLIFIIANIVTLTIYYPFIRDYLKDGVVFTGSGDGFRQMMPFQLYLYEHFTQLKGFYDHSFGLGGDYVKGLAYYYSLSPIMWVNFIIVWIGEHIFHWQPQNIRFWPTNQLIVAYVRTIITFICAFYYFRYLKLSSTPLLIATILYGASTVVLYYNFTWSFYGDLLIILPLSLWGMERFFQRRKIGLFIFAVAITLFSNFYFTYYQAIVLGIYFILRVVFQYRHDIVSRWQKCYLLIIGAMFALLSSILGFYTGVSSFLNNDRQQNSDFNISLFTDLTKNNYYIFSNGFYVTISLIALVALLTPKLYKHYYYKIFAIITWFLLIGSLSQYFDSAFNGFSLPQRRWVYFLVLSTSGLIALYIYHLSELTMKQFLFAAMPVFIAGLCRYIIADNFVDWMVIALITIVVLGIFIYRKSLLKQPIIMLSLIVLFFGQQIIMTHDSRQRTIDPYSTTINTLSDPSYYNDTIAKKIDSIKEHHDDPFHRIDYMSAYALNSPFLYHYNGISLYSSIFDGGILKYYDKLMQINMPVDKNSTYRFLGNRANLTALWNVQDRLRHPEDQNMTYGFEKKDTILNGKNTLIHSKNMIDYPSAHVTNHIYNSDDLKSPLDREQAMLKGIVLNDTSEKANTSFKPNKNFLNKSKMSTKDATWKNQNHLKVHKDNGRVTLKLPKSVANKYKDMYVEMDVELLSPDKAHSVGVNEYSQNRNELSYKYRRLVTPVTMRVKASDKLNIHLSKGNYRLSVKGIYGEDYSTLKKASKELTPVKIKDMRNGYVVKKPKNATGYVILPTVYANGMHAKVDGKEVPVHQANGIMTAIPVNKGDKVIKLTYTPPQFYLLTIMSFIGVIGSILFNLWVKKKR</sequence>
<feature type="transmembrane region" description="Helical" evidence="1">
    <location>
        <begin position="124"/>
        <end position="144"/>
    </location>
</feature>
<feature type="transmembrane region" description="Helical" evidence="1">
    <location>
        <begin position="357"/>
        <end position="377"/>
    </location>
</feature>
<proteinExistence type="predicted"/>